<evidence type="ECO:0000313" key="2">
    <source>
        <dbReference type="EMBL" id="VDI19979.1"/>
    </source>
</evidence>
<dbReference type="AlphaFoldDB" id="A0A8B6DJF1"/>
<sequence>MYRAYLKELDTKNRMASSKAASKLKAILFLGTVRENRVGLRVARFMQKQLEKRNYEVEMFDPLEMKFPLLQKPVHFYGPERTGAPQWLQDAEKKIKAADAFVIVSGEYNHSVPPALSNMLDHFPGSIFSYKPSAIVCYSPGIYGGMRAAMALRPLLSEMGTLSVSNIFGIPEVHKALDEEGVPKNDHMEKGAGKLLDQLDWYATAMKNHRNTAGVPQ</sequence>
<keyword evidence="3" id="KW-1185">Reference proteome</keyword>
<feature type="domain" description="NADPH-dependent FMN reductase-like" evidence="1">
    <location>
        <begin position="25"/>
        <end position="174"/>
    </location>
</feature>
<dbReference type="SUPFAM" id="SSF52218">
    <property type="entry name" value="Flavoproteins"/>
    <property type="match status" value="1"/>
</dbReference>
<dbReference type="PANTHER" id="PTHR30543:SF21">
    <property type="entry name" value="NAD(P)H-DEPENDENT FMN REDUCTASE LOT6"/>
    <property type="match status" value="1"/>
</dbReference>
<evidence type="ECO:0000259" key="1">
    <source>
        <dbReference type="Pfam" id="PF03358"/>
    </source>
</evidence>
<dbReference type="GO" id="GO:0016491">
    <property type="term" value="F:oxidoreductase activity"/>
    <property type="evidence" value="ECO:0007669"/>
    <property type="project" value="InterPro"/>
</dbReference>
<comment type="caution">
    <text evidence="2">The sequence shown here is derived from an EMBL/GenBank/DDBJ whole genome shotgun (WGS) entry which is preliminary data.</text>
</comment>
<dbReference type="GO" id="GO:0010181">
    <property type="term" value="F:FMN binding"/>
    <property type="evidence" value="ECO:0007669"/>
    <property type="project" value="TreeGrafter"/>
</dbReference>
<protein>
    <recommendedName>
        <fullName evidence="1">NADPH-dependent FMN reductase-like domain-containing protein</fullName>
    </recommendedName>
</protein>
<dbReference type="Proteomes" id="UP000596742">
    <property type="component" value="Unassembled WGS sequence"/>
</dbReference>
<gene>
    <name evidence="2" type="ORF">MGAL_10B064152</name>
</gene>
<dbReference type="PANTHER" id="PTHR30543">
    <property type="entry name" value="CHROMATE REDUCTASE"/>
    <property type="match status" value="1"/>
</dbReference>
<dbReference type="FunFam" id="3.40.50.360:FF:000078">
    <property type="entry name" value="Chromate reductase"/>
    <property type="match status" value="1"/>
</dbReference>
<accession>A0A8B6DJF1</accession>
<reference evidence="2" key="1">
    <citation type="submission" date="2018-11" db="EMBL/GenBank/DDBJ databases">
        <authorList>
            <person name="Alioto T."/>
            <person name="Alioto T."/>
        </authorList>
    </citation>
    <scope>NUCLEOTIDE SEQUENCE</scope>
</reference>
<name>A0A8B6DJF1_MYTGA</name>
<dbReference type="InterPro" id="IPR005025">
    <property type="entry name" value="FMN_Rdtase-like_dom"/>
</dbReference>
<dbReference type="Pfam" id="PF03358">
    <property type="entry name" value="FMN_red"/>
    <property type="match status" value="1"/>
</dbReference>
<dbReference type="Gene3D" id="3.40.50.360">
    <property type="match status" value="1"/>
</dbReference>
<organism evidence="2 3">
    <name type="scientific">Mytilus galloprovincialis</name>
    <name type="common">Mediterranean mussel</name>
    <dbReference type="NCBI Taxonomy" id="29158"/>
    <lineage>
        <taxon>Eukaryota</taxon>
        <taxon>Metazoa</taxon>
        <taxon>Spiralia</taxon>
        <taxon>Lophotrochozoa</taxon>
        <taxon>Mollusca</taxon>
        <taxon>Bivalvia</taxon>
        <taxon>Autobranchia</taxon>
        <taxon>Pteriomorphia</taxon>
        <taxon>Mytilida</taxon>
        <taxon>Mytiloidea</taxon>
        <taxon>Mytilidae</taxon>
        <taxon>Mytilinae</taxon>
        <taxon>Mytilus</taxon>
    </lineage>
</organism>
<dbReference type="EMBL" id="UYJE01003525">
    <property type="protein sequence ID" value="VDI19979.1"/>
    <property type="molecule type" value="Genomic_DNA"/>
</dbReference>
<proteinExistence type="predicted"/>
<dbReference type="OrthoDB" id="68575at2759"/>
<dbReference type="GO" id="GO:0005829">
    <property type="term" value="C:cytosol"/>
    <property type="evidence" value="ECO:0007669"/>
    <property type="project" value="TreeGrafter"/>
</dbReference>
<dbReference type="InterPro" id="IPR050712">
    <property type="entry name" value="NAD(P)H-dep_reductase"/>
</dbReference>
<dbReference type="InterPro" id="IPR029039">
    <property type="entry name" value="Flavoprotein-like_sf"/>
</dbReference>
<evidence type="ECO:0000313" key="3">
    <source>
        <dbReference type="Proteomes" id="UP000596742"/>
    </source>
</evidence>